<dbReference type="CDD" id="cd02440">
    <property type="entry name" value="AdoMet_MTases"/>
    <property type="match status" value="1"/>
</dbReference>
<dbReference type="PANTHER" id="PTHR18895:SF74">
    <property type="entry name" value="MTRF1L RELEASE FACTOR GLUTAMINE METHYLTRANSFERASE"/>
    <property type="match status" value="1"/>
</dbReference>
<proteinExistence type="predicted"/>
<organism evidence="8 9">
    <name type="scientific">Priapulus caudatus</name>
    <name type="common">Priapulid worm</name>
    <dbReference type="NCBI Taxonomy" id="37621"/>
    <lineage>
        <taxon>Eukaryota</taxon>
        <taxon>Metazoa</taxon>
        <taxon>Ecdysozoa</taxon>
        <taxon>Scalidophora</taxon>
        <taxon>Priapulida</taxon>
        <taxon>Priapulimorpha</taxon>
        <taxon>Priapulimorphida</taxon>
        <taxon>Priapulidae</taxon>
        <taxon>Priapulus</taxon>
    </lineage>
</organism>
<keyword evidence="2" id="KW-0489">Methyltransferase</keyword>
<evidence type="ECO:0000256" key="1">
    <source>
        <dbReference type="ARBA" id="ARBA00012771"/>
    </source>
</evidence>
<dbReference type="InterPro" id="IPR002052">
    <property type="entry name" value="DNA_methylase_N6_adenine_CS"/>
</dbReference>
<dbReference type="PROSITE" id="PS00092">
    <property type="entry name" value="N6_MTASE"/>
    <property type="match status" value="1"/>
</dbReference>
<dbReference type="Pfam" id="PF05175">
    <property type="entry name" value="MTS"/>
    <property type="match status" value="1"/>
</dbReference>
<dbReference type="Proteomes" id="UP000695022">
    <property type="component" value="Unplaced"/>
</dbReference>
<feature type="domain" description="Release factor glutamine methyltransferase N-terminal" evidence="7">
    <location>
        <begin position="23"/>
        <end position="91"/>
    </location>
</feature>
<dbReference type="InterPro" id="IPR029063">
    <property type="entry name" value="SAM-dependent_MTases_sf"/>
</dbReference>
<evidence type="ECO:0000313" key="9">
    <source>
        <dbReference type="RefSeq" id="XP_014665168.1"/>
    </source>
</evidence>
<evidence type="ECO:0000259" key="7">
    <source>
        <dbReference type="Pfam" id="PF17827"/>
    </source>
</evidence>
<dbReference type="PANTHER" id="PTHR18895">
    <property type="entry name" value="HEMK METHYLTRANSFERASE"/>
    <property type="match status" value="1"/>
</dbReference>
<dbReference type="EC" id="2.1.1.297" evidence="1"/>
<evidence type="ECO:0000256" key="4">
    <source>
        <dbReference type="ARBA" id="ARBA00022691"/>
    </source>
</evidence>
<evidence type="ECO:0000313" key="8">
    <source>
        <dbReference type="Proteomes" id="UP000695022"/>
    </source>
</evidence>
<feature type="domain" description="Methyltransferase small" evidence="6">
    <location>
        <begin position="124"/>
        <end position="217"/>
    </location>
</feature>
<keyword evidence="8" id="KW-1185">Reference proteome</keyword>
<name>A0ABM1DYZ7_PRICU</name>
<dbReference type="Pfam" id="PF17827">
    <property type="entry name" value="PrmC_N"/>
    <property type="match status" value="1"/>
</dbReference>
<gene>
    <name evidence="9" type="primary">LOC106807365</name>
</gene>
<dbReference type="Gene3D" id="1.10.8.10">
    <property type="entry name" value="DNA helicase RuvA subunit, C-terminal domain"/>
    <property type="match status" value="1"/>
</dbReference>
<protein>
    <recommendedName>
        <fullName evidence="1">peptide chain release factor N(5)-glutamine methyltransferase</fullName>
        <ecNumber evidence="1">2.1.1.297</ecNumber>
    </recommendedName>
</protein>
<accession>A0ABM1DYZ7</accession>
<dbReference type="NCBIfam" id="TIGR00536">
    <property type="entry name" value="hemK_fam"/>
    <property type="match status" value="1"/>
</dbReference>
<evidence type="ECO:0000259" key="6">
    <source>
        <dbReference type="Pfam" id="PF05175"/>
    </source>
</evidence>
<dbReference type="RefSeq" id="XP_014665168.1">
    <property type="nucleotide sequence ID" value="XM_014809682.1"/>
</dbReference>
<keyword evidence="3" id="KW-0808">Transferase</keyword>
<dbReference type="InterPro" id="IPR050320">
    <property type="entry name" value="N5-glutamine_MTase"/>
</dbReference>
<dbReference type="InterPro" id="IPR004556">
    <property type="entry name" value="HemK-like"/>
</dbReference>
<keyword evidence="4" id="KW-0949">S-adenosyl-L-methionine</keyword>
<dbReference type="Gene3D" id="3.40.50.150">
    <property type="entry name" value="Vaccinia Virus protein VP39"/>
    <property type="match status" value="1"/>
</dbReference>
<sequence>MKVEQQLRSLPKMRFLPRKVKDVLALSSRIFERQEVPEPSSSACYLLADVMGHKTVTTMNMQTIMTQKHLEQFWDFCRKRLKREPVQYIIGEWDFCDITLKMKPPVLIPRRETEELVNLVEEELNTRFPNGATVLDVGCGSGAISLALAKHRPNDRIMAVDMSLDACCLTRENAKMLNLADRVAIHHLEVEAGTIGIGGCDKFDMIISNPPYIRNDNMQQLAPEVAWYEDHHALCGGMSGMETIRKVLLFSCSALNINGSLWLEVALDQPHVLQRYVARFLPMLRFVGTYTDFSNRLRFCKLKKL</sequence>
<evidence type="ECO:0000256" key="5">
    <source>
        <dbReference type="ARBA" id="ARBA00048391"/>
    </source>
</evidence>
<dbReference type="InterPro" id="IPR007848">
    <property type="entry name" value="Small_mtfrase_dom"/>
</dbReference>
<comment type="catalytic activity">
    <reaction evidence="5">
        <text>L-glutaminyl-[peptide chain release factor] + S-adenosyl-L-methionine = N(5)-methyl-L-glutaminyl-[peptide chain release factor] + S-adenosyl-L-homocysteine + H(+)</text>
        <dbReference type="Rhea" id="RHEA:42896"/>
        <dbReference type="Rhea" id="RHEA-COMP:10271"/>
        <dbReference type="Rhea" id="RHEA-COMP:10272"/>
        <dbReference type="ChEBI" id="CHEBI:15378"/>
        <dbReference type="ChEBI" id="CHEBI:30011"/>
        <dbReference type="ChEBI" id="CHEBI:57856"/>
        <dbReference type="ChEBI" id="CHEBI:59789"/>
        <dbReference type="ChEBI" id="CHEBI:61891"/>
        <dbReference type="EC" id="2.1.1.297"/>
    </reaction>
</comment>
<evidence type="ECO:0000256" key="3">
    <source>
        <dbReference type="ARBA" id="ARBA00022679"/>
    </source>
</evidence>
<dbReference type="InterPro" id="IPR040758">
    <property type="entry name" value="PrmC_N"/>
</dbReference>
<dbReference type="SUPFAM" id="SSF53335">
    <property type="entry name" value="S-adenosyl-L-methionine-dependent methyltransferases"/>
    <property type="match status" value="1"/>
</dbReference>
<dbReference type="GeneID" id="106807365"/>
<evidence type="ECO:0000256" key="2">
    <source>
        <dbReference type="ARBA" id="ARBA00022603"/>
    </source>
</evidence>
<reference evidence="9" key="1">
    <citation type="submission" date="2025-08" db="UniProtKB">
        <authorList>
            <consortium name="RefSeq"/>
        </authorList>
    </citation>
    <scope>IDENTIFICATION</scope>
</reference>